<feature type="domain" description="Aldehyde oxidase/xanthine dehydrogenase a/b hammerhead" evidence="2">
    <location>
        <begin position="21"/>
        <end position="135"/>
    </location>
</feature>
<dbReference type="InterPro" id="IPR037165">
    <property type="entry name" value="AldOxase/xan_DH_Mopterin-bd_sf"/>
</dbReference>
<organism evidence="3">
    <name type="scientific">Roseihalotalea indica</name>
    <dbReference type="NCBI Taxonomy" id="2867963"/>
    <lineage>
        <taxon>Bacteria</taxon>
        <taxon>Pseudomonadati</taxon>
        <taxon>Bacteroidota</taxon>
        <taxon>Cytophagia</taxon>
        <taxon>Cytophagales</taxon>
        <taxon>Catalimonadaceae</taxon>
        <taxon>Roseihalotalea</taxon>
    </lineage>
</organism>
<dbReference type="InterPro" id="IPR036856">
    <property type="entry name" value="Ald_Oxase/Xan_DH_a/b_sf"/>
</dbReference>
<sequence>MIKTDYIGKPSSRVDGRKKVTGQAKYAGEFYAEDLTYGYVISSSIAKGTITSMDTSEALALPGVLQVFTHENGPRVSRFDGSYQDQTAPPGSPFRPLYSNEVQYNMQPVGLVVAETFEVARYAASLVKVEYKQESHTTNPQDNFHNAYLPKEGRTGFDPPPKPRGDAEEAFASAPIKVDGEYIQSAEHHNPMEPHASTVIWEGDGKLTIYDKTQSAANSQQYVCDIFGLPQEDVRVFCPFIGGAFGSGLRPQYQLFLAVMASISLKRSVRVTLTRQQMFTFGHRPATYQKLKLGADEQGNLLSVQHNVLGETSTFESYIETVANWSGLLYQCDNVKLGYQIVPVDMYTPMDMRAPGGVTGVYALECAVDELAHAAGVDPLEFRLKNYAEIDQNMKKPFTSKELRQCYQQGAERFGWSKRNPEPRSTRKGHDLIGWGMATGVWEAAQMPASAKALLSVDGKLTVSSSTADIGTGTYTIMTQIAAETLGLPLEDVSFKLGDTSLPQAPIEGGSWTASSVGSAVKAVCQKIGQILFKLAKKIDKSPFADASFEDIRFENGYLIHKENLERRASITDILRNAGKNFLEETISTKPSKEQDKYTSYTHSAVFVEVQVDEDLGTVKVSRVVSAIAGGRILNPKTAESQILGATVWGIGMALEEHSVVDHYFGRIMNHNLAEYHVAVNADIHDIDVIFVEEHDDIINPLGAKGLGEIGIVGVASAISNAIFHATGKRIRELPITMDKLL</sequence>
<dbReference type="Gene3D" id="3.30.365.10">
    <property type="entry name" value="Aldehyde oxidase/xanthine dehydrogenase, molybdopterin binding domain"/>
    <property type="match status" value="4"/>
</dbReference>
<dbReference type="Gene3D" id="3.90.1170.50">
    <property type="entry name" value="Aldehyde oxidase/xanthine dehydrogenase, a/b hammerhead"/>
    <property type="match status" value="1"/>
</dbReference>
<reference evidence="3" key="2">
    <citation type="journal article" date="2024" name="Antonie Van Leeuwenhoek">
        <title>Roseihalotalea indica gen. nov., sp. nov., a halophilic Bacteroidetes from mesopelagic Southwest Indian Ocean with higher carbohydrate metabolic potential.</title>
        <authorList>
            <person name="Chen B."/>
            <person name="Zhang M."/>
            <person name="Lin D."/>
            <person name="Ye J."/>
            <person name="Tang K."/>
        </authorList>
    </citation>
    <scope>NUCLEOTIDE SEQUENCE</scope>
    <source>
        <strain evidence="3">TK19036</strain>
    </source>
</reference>
<dbReference type="AlphaFoldDB" id="A0AA49GPZ1"/>
<dbReference type="SUPFAM" id="SSF56003">
    <property type="entry name" value="Molybdenum cofactor-binding domain"/>
    <property type="match status" value="1"/>
</dbReference>
<dbReference type="GO" id="GO:0016491">
    <property type="term" value="F:oxidoreductase activity"/>
    <property type="evidence" value="ECO:0007669"/>
    <property type="project" value="InterPro"/>
</dbReference>
<dbReference type="EMBL" id="CP120682">
    <property type="protein sequence ID" value="WKN35114.1"/>
    <property type="molecule type" value="Genomic_DNA"/>
</dbReference>
<dbReference type="SUPFAM" id="SSF54665">
    <property type="entry name" value="CO dehydrogenase molybdoprotein N-domain-like"/>
    <property type="match status" value="1"/>
</dbReference>
<evidence type="ECO:0000259" key="2">
    <source>
        <dbReference type="SMART" id="SM01008"/>
    </source>
</evidence>
<dbReference type="GO" id="GO:0005506">
    <property type="term" value="F:iron ion binding"/>
    <property type="evidence" value="ECO:0007669"/>
    <property type="project" value="InterPro"/>
</dbReference>
<dbReference type="SMART" id="SM01008">
    <property type="entry name" value="Ald_Xan_dh_C"/>
    <property type="match status" value="1"/>
</dbReference>
<evidence type="ECO:0000313" key="3">
    <source>
        <dbReference type="EMBL" id="WKN35114.1"/>
    </source>
</evidence>
<gene>
    <name evidence="3" type="ORF">K4G66_22315</name>
</gene>
<feature type="region of interest" description="Disordered" evidence="1">
    <location>
        <begin position="137"/>
        <end position="167"/>
    </location>
</feature>
<dbReference type="InterPro" id="IPR000674">
    <property type="entry name" value="Ald_Oxase/Xan_DH_a/b"/>
</dbReference>
<dbReference type="InterPro" id="IPR016208">
    <property type="entry name" value="Ald_Oxase/xanthine_DH-like"/>
</dbReference>
<dbReference type="PANTHER" id="PTHR11908">
    <property type="entry name" value="XANTHINE DEHYDROGENASE"/>
    <property type="match status" value="1"/>
</dbReference>
<feature type="compositionally biased region" description="Basic and acidic residues" evidence="1">
    <location>
        <begin position="151"/>
        <end position="167"/>
    </location>
</feature>
<dbReference type="Pfam" id="PF20256">
    <property type="entry name" value="MoCoBD_2"/>
    <property type="match status" value="1"/>
</dbReference>
<reference evidence="3" key="1">
    <citation type="journal article" date="2023" name="Comput. Struct. Biotechnol. J.">
        <title>Discovery of a novel marine Bacteroidetes with a rich repertoire of carbohydrate-active enzymes.</title>
        <authorList>
            <person name="Chen B."/>
            <person name="Liu G."/>
            <person name="Chen Q."/>
            <person name="Wang H."/>
            <person name="Liu L."/>
            <person name="Tang K."/>
        </authorList>
    </citation>
    <scope>NUCLEOTIDE SEQUENCE</scope>
    <source>
        <strain evidence="3">TK19036</strain>
    </source>
</reference>
<accession>A0AA49GPZ1</accession>
<protein>
    <submittedName>
        <fullName evidence="3">Xanthine dehydrogenase family protein molybdopterin-binding subunit</fullName>
    </submittedName>
</protein>
<dbReference type="PANTHER" id="PTHR11908:SF153">
    <property type="entry name" value="DEHYDROGENASE"/>
    <property type="match status" value="1"/>
</dbReference>
<dbReference type="Pfam" id="PF01315">
    <property type="entry name" value="Ald_Xan_dh_C"/>
    <property type="match status" value="1"/>
</dbReference>
<dbReference type="InterPro" id="IPR008274">
    <property type="entry name" value="AldOxase/xan_DH_MoCoBD1"/>
</dbReference>
<proteinExistence type="predicted"/>
<dbReference type="InterPro" id="IPR046867">
    <property type="entry name" value="AldOxase/xan_DH_MoCoBD2"/>
</dbReference>
<name>A0AA49GPZ1_9BACT</name>
<evidence type="ECO:0000256" key="1">
    <source>
        <dbReference type="SAM" id="MobiDB-lite"/>
    </source>
</evidence>
<dbReference type="Pfam" id="PF02738">
    <property type="entry name" value="MoCoBD_1"/>
    <property type="match status" value="1"/>
</dbReference>